<accession>A0AAV4LWU2</accession>
<feature type="transmembrane region" description="Helical" evidence="2">
    <location>
        <begin position="1325"/>
        <end position="1350"/>
    </location>
</feature>
<dbReference type="EMBL" id="BPLF01000003">
    <property type="protein sequence ID" value="GIX64264.1"/>
    <property type="molecule type" value="Genomic_DNA"/>
</dbReference>
<name>A0AAV4LWU2_BABCB</name>
<comment type="caution">
    <text evidence="3">The sequence shown here is derived from an EMBL/GenBank/DDBJ whole genome shotgun (WGS) entry which is preliminary data.</text>
</comment>
<evidence type="ECO:0000313" key="4">
    <source>
        <dbReference type="Proteomes" id="UP001497744"/>
    </source>
</evidence>
<gene>
    <name evidence="3" type="ORF">BcabD6B2_36990</name>
</gene>
<organism evidence="3 4">
    <name type="scientific">Babesia caballi</name>
    <dbReference type="NCBI Taxonomy" id="5871"/>
    <lineage>
        <taxon>Eukaryota</taxon>
        <taxon>Sar</taxon>
        <taxon>Alveolata</taxon>
        <taxon>Apicomplexa</taxon>
        <taxon>Aconoidasida</taxon>
        <taxon>Piroplasmida</taxon>
        <taxon>Babesiidae</taxon>
        <taxon>Babesia</taxon>
    </lineage>
</organism>
<protein>
    <submittedName>
        <fullName evidence="3">Variant erythrocyte surface antigen-1 family protein</fullName>
    </submittedName>
</protein>
<feature type="transmembrane region" description="Helical" evidence="2">
    <location>
        <begin position="122"/>
        <end position="144"/>
    </location>
</feature>
<dbReference type="GeneID" id="94195745"/>
<evidence type="ECO:0000313" key="3">
    <source>
        <dbReference type="EMBL" id="GIX64264.1"/>
    </source>
</evidence>
<keyword evidence="2" id="KW-1133">Transmembrane helix</keyword>
<feature type="region of interest" description="Disordered" evidence="1">
    <location>
        <begin position="299"/>
        <end position="319"/>
    </location>
</feature>
<keyword evidence="4" id="KW-1185">Reference proteome</keyword>
<reference evidence="3 4" key="1">
    <citation type="submission" date="2021-06" db="EMBL/GenBank/DDBJ databases">
        <title>Genome sequence of Babesia caballi.</title>
        <authorList>
            <person name="Yamagishi J."/>
            <person name="Kidaka T."/>
            <person name="Ochi A."/>
        </authorList>
    </citation>
    <scope>NUCLEOTIDE SEQUENCE [LARGE SCALE GENOMIC DNA]</scope>
    <source>
        <strain evidence="3">USDA-D6B2</strain>
    </source>
</reference>
<keyword evidence="2" id="KW-0472">Membrane</keyword>
<evidence type="ECO:0000256" key="2">
    <source>
        <dbReference type="SAM" id="Phobius"/>
    </source>
</evidence>
<dbReference type="RefSeq" id="XP_067716333.1">
    <property type="nucleotide sequence ID" value="XM_067860232.1"/>
</dbReference>
<dbReference type="Pfam" id="PF12785">
    <property type="entry name" value="VESA1_N"/>
    <property type="match status" value="1"/>
</dbReference>
<evidence type="ECO:0000256" key="1">
    <source>
        <dbReference type="SAM" id="MobiDB-lite"/>
    </source>
</evidence>
<sequence length="1389" mass="153450">MSAGQKSLTEPPKNLKEAIDWVALVGGYGKTGWNGLGKDAELETALKNLKGFTTATNDLLGRSSLSGLVNGLTKRLGAGFLGYAAQGVYMFSKKGIVQNNKDYKSVYDSADCFDSISEKQKVCALIFLGSAYVTYYFVTFLYWACSNNYSGPWKSWTLGGTSYPLGQFMSEMGFNHIQLDGEKYGTQIAELLEADACFEELKNVHNSATSFYTSYTYSEYLEKLNKKHKNLGWNYPLIGCYRLANCYFSLHSDKKEVAEAREKINIEFKKLKGSRNDDYKGLKQKISEFLSKMKDLTPTPAPLPLHSRSTPAPLPLHSRSTPASEAIDWILRVTGKDGGSGGDSSQAINGLSKQVKELFQEVKESDSGLSAEIGKVIGALDGGRLITKLGDGLQRFIGYDPSGGTIKHKSNGIGASNDPLERLQDGILKFISVVLEGFAVYSGQKYNNALQMQNENGKLTNAASKIKGAIGRGKDAFEGAITQAEGQLSSVNSSAINKVWDAVKRFNKLKGKANSIRDMAPKASEYLTNVLDEVTQDSNVRLHGGQCGSKIGNLKTRITALLDELKNQTGPIDGNKQNSVGKQIDGVENGDTGVLKQLYNAFGSGDLAKQPVARVLVYASYNATVNFMSQLQSGYKSHYQGAEWLRDTDPQKKCAKIFLACLPLIFSNLQQLYWKCNREKAKGGWKEMLLNGSGRQGTDLKHFMDLMTSSSGRLNGTMTGDNVRSVMNTSFTEFANAASATSTSTYGVFLKNLMNKATDYLKAPTNNPLSALFYCSKVYFQGCQAKLTQTRAPSSIREMLYWLAGLQFAPGYSDFEKQIDSIVKAEFKVAISGSTGSDEKLTPDQVTEYLVTTCLHAQTVFSTIQAPRISNHPYEPWLHSLYSNAEFNFTYPSSGTALLYTISNYIYALQFQFQFLYKQCEFDYENGCGWWLCKFGSNVFPKDDTTVPSSFCGSVKVSDGSHDGNKCGLQTQYPSPLQAFLTDTLTGFRRDPSDPYSHLAECTVGSMCHVPMGFKPENFRDLSTGGHLMIALNFFCSKPNTPLPKLCHTLSCVTKRTPRTLSDVFGFTFHLTGQMFHTARTKDSDPTSDVDSALARLVQKVPDTIKNLFYDITDDLKEMGRAFFDLSLHCHKVTKPSTVNKRNGSYCDHHNGGTEKAADLASLSGCTNGNTCGKYLEPLGISYGATFADNFASTYLTWALYLTDDIYESFQGFLDRFSSLKCTGCKNDPACNSHASGEHSSQCKCPSIVQCADALTVLYEYGFHFQDAFWLKGWSYNSQQSKWNRDGSHKKTCKAFAGQLQSVISGNQLASLLTSIDDFLFLFRYYFLSNLSGFWAIYVCIILYTFFFLLDTLHLRSHLKLSASHTLPTLALLTSGKPLPVTKLTYITQ</sequence>
<dbReference type="Proteomes" id="UP001497744">
    <property type="component" value="Unassembled WGS sequence"/>
</dbReference>
<proteinExistence type="predicted"/>
<keyword evidence="2" id="KW-0812">Transmembrane</keyword>
<dbReference type="InterPro" id="IPR024751">
    <property type="entry name" value="VESA1"/>
</dbReference>